<dbReference type="EMBL" id="VOIH02000002">
    <property type="protein sequence ID" value="KAF3455272.1"/>
    <property type="molecule type" value="Genomic_DNA"/>
</dbReference>
<evidence type="ECO:0000313" key="2">
    <source>
        <dbReference type="Proteomes" id="UP000796880"/>
    </source>
</evidence>
<protein>
    <submittedName>
        <fullName evidence="1">Uncharacterized protein</fullName>
    </submittedName>
</protein>
<reference evidence="1" key="1">
    <citation type="submission" date="2020-03" db="EMBL/GenBank/DDBJ databases">
        <title>A high-quality chromosome-level genome assembly of a woody plant with both climbing and erect habits, Rhamnella rubrinervis.</title>
        <authorList>
            <person name="Lu Z."/>
            <person name="Yang Y."/>
            <person name="Zhu X."/>
            <person name="Sun Y."/>
        </authorList>
    </citation>
    <scope>NUCLEOTIDE SEQUENCE</scope>
    <source>
        <strain evidence="1">BYM</strain>
        <tissue evidence="1">Leaf</tissue>
    </source>
</reference>
<keyword evidence="2" id="KW-1185">Reference proteome</keyword>
<dbReference type="AlphaFoldDB" id="A0A8K0MQX5"/>
<sequence length="124" mass="14483">MRDTYDNMVMDKEGELCDRQMTVIEDDSEVQYITPSKVAPRKPGIKKHVERIKLSFIVTIETCKSLKSTFPHPIDFNPKRAPLDVVSMRFFEYMTSDVDKAIDYDIYEVNKEFFRDLVQGPHAT</sequence>
<organism evidence="1 2">
    <name type="scientific">Rhamnella rubrinervis</name>
    <dbReference type="NCBI Taxonomy" id="2594499"/>
    <lineage>
        <taxon>Eukaryota</taxon>
        <taxon>Viridiplantae</taxon>
        <taxon>Streptophyta</taxon>
        <taxon>Embryophyta</taxon>
        <taxon>Tracheophyta</taxon>
        <taxon>Spermatophyta</taxon>
        <taxon>Magnoliopsida</taxon>
        <taxon>eudicotyledons</taxon>
        <taxon>Gunneridae</taxon>
        <taxon>Pentapetalae</taxon>
        <taxon>rosids</taxon>
        <taxon>fabids</taxon>
        <taxon>Rosales</taxon>
        <taxon>Rhamnaceae</taxon>
        <taxon>rhamnoid group</taxon>
        <taxon>Rhamneae</taxon>
        <taxon>Rhamnella</taxon>
    </lineage>
</organism>
<name>A0A8K0MQX5_9ROSA</name>
<comment type="caution">
    <text evidence="1">The sequence shown here is derived from an EMBL/GenBank/DDBJ whole genome shotgun (WGS) entry which is preliminary data.</text>
</comment>
<dbReference type="Proteomes" id="UP000796880">
    <property type="component" value="Unassembled WGS sequence"/>
</dbReference>
<evidence type="ECO:0000313" key="1">
    <source>
        <dbReference type="EMBL" id="KAF3455272.1"/>
    </source>
</evidence>
<proteinExistence type="predicted"/>
<gene>
    <name evidence="1" type="ORF">FNV43_RR05720</name>
</gene>
<accession>A0A8K0MQX5</accession>